<proteinExistence type="predicted"/>
<gene>
    <name evidence="2" type="ORF">DS421_19g638420</name>
    <name evidence="3" type="ORF">DS421_19g638440</name>
</gene>
<sequence length="81" mass="9035">MAKITSGCIFFFVISVSVMLTSEVVIGAKCHAISDKQVDCKSDSHNYECNQECIDKHDFKAYGDCYNNSLCVCTFNCPSNY</sequence>
<dbReference type="Gramene" id="arahy.Tifrunner.gnm2.ann2.Ah19g042400.1">
    <property type="protein sequence ID" value="arahy.Tifrunner.gnm2.ann2.Ah19g042400.1-CDS"/>
    <property type="gene ID" value="arahy.Tifrunner.gnm2.ann2.Ah19g042400"/>
</dbReference>
<evidence type="ECO:0000256" key="1">
    <source>
        <dbReference type="SAM" id="SignalP"/>
    </source>
</evidence>
<evidence type="ECO:0000313" key="2">
    <source>
        <dbReference type="EMBL" id="QHN75801.1"/>
    </source>
</evidence>
<organism evidence="2 4">
    <name type="scientific">Arachis hypogaea</name>
    <name type="common">Peanut</name>
    <dbReference type="NCBI Taxonomy" id="3818"/>
    <lineage>
        <taxon>Eukaryota</taxon>
        <taxon>Viridiplantae</taxon>
        <taxon>Streptophyta</taxon>
        <taxon>Embryophyta</taxon>
        <taxon>Tracheophyta</taxon>
        <taxon>Spermatophyta</taxon>
        <taxon>Magnoliopsida</taxon>
        <taxon>eudicotyledons</taxon>
        <taxon>Gunneridae</taxon>
        <taxon>Pentapetalae</taxon>
        <taxon>rosids</taxon>
        <taxon>fabids</taxon>
        <taxon>Fabales</taxon>
        <taxon>Fabaceae</taxon>
        <taxon>Papilionoideae</taxon>
        <taxon>50 kb inversion clade</taxon>
        <taxon>dalbergioids sensu lato</taxon>
        <taxon>Dalbergieae</taxon>
        <taxon>Pterocarpus clade</taxon>
        <taxon>Arachis</taxon>
    </lineage>
</organism>
<accession>A0A6B9V561</accession>
<feature type="signal peptide" evidence="1">
    <location>
        <begin position="1"/>
        <end position="27"/>
    </location>
</feature>
<dbReference type="SMR" id="A0A6B9V561"/>
<dbReference type="AlphaFoldDB" id="A0A6B9V561"/>
<feature type="chain" id="PRO_5036383741" description="Defensin-like protein" evidence="1">
    <location>
        <begin position="28"/>
        <end position="81"/>
    </location>
</feature>
<protein>
    <recommendedName>
        <fullName evidence="5">Defensin-like protein</fullName>
    </recommendedName>
</protein>
<dbReference type="EMBL" id="CP031001">
    <property type="protein sequence ID" value="QHN75801.1"/>
    <property type="molecule type" value="Genomic_DNA"/>
</dbReference>
<evidence type="ECO:0000313" key="4">
    <source>
        <dbReference type="Proteomes" id="UP000464620"/>
    </source>
</evidence>
<keyword evidence="1" id="KW-0732">Signal</keyword>
<evidence type="ECO:0000313" key="3">
    <source>
        <dbReference type="EMBL" id="QHN75803.1"/>
    </source>
</evidence>
<dbReference type="Proteomes" id="UP000464620">
    <property type="component" value="Chromosome B09"/>
</dbReference>
<dbReference type="EMBL" id="CP031001">
    <property type="protein sequence ID" value="QHN75803.1"/>
    <property type="molecule type" value="Genomic_DNA"/>
</dbReference>
<name>A0A6B9V561_ARAHY</name>
<evidence type="ECO:0008006" key="5">
    <source>
        <dbReference type="Google" id="ProtNLM"/>
    </source>
</evidence>
<reference evidence="2 4" key="1">
    <citation type="submission" date="2020-01" db="EMBL/GenBank/DDBJ databases">
        <title>Genome sequence of Arachis hypogaea, cultivar Shitouqi.</title>
        <authorList>
            <person name="Zhuang W."/>
            <person name="Chen H."/>
            <person name="Varshney R."/>
            <person name="Wang D."/>
            <person name="Ming R."/>
        </authorList>
    </citation>
    <scope>NUCLEOTIDE SEQUENCE [LARGE SCALE GENOMIC DNA]</scope>
    <source>
        <tissue evidence="2">Young leaf</tissue>
    </source>
</reference>